<reference evidence="4 5" key="1">
    <citation type="submission" date="2020-04" db="EMBL/GenBank/DDBJ databases">
        <authorList>
            <person name="Klaysubun C."/>
            <person name="Duangmal K."/>
            <person name="Lipun K."/>
        </authorList>
    </citation>
    <scope>NUCLEOTIDE SEQUENCE [LARGE SCALE GENOMIC DNA]</scope>
    <source>
        <strain evidence="4 5">JCM 11839</strain>
    </source>
</reference>
<feature type="transmembrane region" description="Helical" evidence="2">
    <location>
        <begin position="3764"/>
        <end position="3786"/>
    </location>
</feature>
<name>A0ABX1RBS5_9PSEU</name>
<gene>
    <name evidence="4" type="ORF">HF577_12260</name>
</gene>
<feature type="transmembrane region" description="Helical" evidence="2">
    <location>
        <begin position="3975"/>
        <end position="3999"/>
    </location>
</feature>
<feature type="region of interest" description="Disordered" evidence="1">
    <location>
        <begin position="2714"/>
        <end position="2733"/>
    </location>
</feature>
<accession>A0ABX1RBS5</accession>
<feature type="transmembrane region" description="Helical" evidence="2">
    <location>
        <begin position="3859"/>
        <end position="3877"/>
    </location>
</feature>
<feature type="transmembrane region" description="Helical" evidence="2">
    <location>
        <begin position="3731"/>
        <end position="3752"/>
    </location>
</feature>
<sequence>MAVSAQAFAKGNQAYASASCSGARNCTATYSAHARDTAHLETADGSWDAEHWAGCSGSGNGGCGVTAVAVAGPKGGEQGGYGTCSGNCANFTQGGSNVLTRKVPPPAATKPQDPTAGVKELGEGKSGIGWKRNDDGSITITSKDAKGKPVDTTCPAPCKPGSPGSKVVGADGRRVEVTDDGVTTSGPSATGKRAHTCGSSEGCGVAVDKAGNGEYWVKGKGEVRDGNSGSRIEYKDSRPTSSTSGPVTNEGHFANRDGSPFTTTCRGGCTGEISNGKGSTDHIDLAGTPNVLVGRDGAGHAATLDFQGKGKITTAEGDVITANGDGLNLDKEWTYATTRDAFGNSGRFQITGGQTGSVQLIEGWRIDQTRAGAVYTFSDKEKLDMLAAGGHLPDSITTGANNGITVVTPNGQGKGGSITCVGDCGLTRPAGMTPTPVCLNCEIFEPLAKKGETPSELGQMTYKGIDDKKREWVDPYGNQHECKADGPDGCRITMQYGPGGGAVCHGKACSGTNAKGQYLKGEGVLLYPGKNGTDNVGVACRGACESNVENLGWLGDPDESWMAGIDADYVRPSQDTAVDKELAKALGLKEGDPLPPLNRAGLADLEEQDEKQGTNLADEYRKALPELSTAQRDGASLKVTSTLSMLQNRSDKLEGKIEGLRDAVGDYRAAVKGGLTPGEIKALKPQQKVIDEAIAMDQDFRNGRALIDGITGIAYTRPNVDAAAQKMGADPTLPGHQEGFGAYGRNAKGEPLAELSAADKAKANAAQIAGLSLVPRIETLQAQKAAYERDVAALEQSGNATPLDVARMDKRRADINAEVASIGGVEKRIGAMGLPQGVAPDTGTQRRWDVLFTEAAKDPVLADRLTDWNALQKDAAALAQQMKGSGDPGQKPFVEKFQQLSGVSELNYNTLARDQGSRAAGSSLGAFPLPSSGRPDIFFTVKSAAGKHLYDGVSDPVQRKFFDEGVKAYDGYDGDPFMGATAADRRAEFAARGTPQEVLNSMSARLTAEQLASLDGSVKDSIGEFADKGAEHDEIMTIFQDPESKELRYMPLYKVANPDGDTRYIDVKGAHYGDLKDFREHNELFNEETKLLAPADLSKDVGNFDVRTTSGKYVSTTKKWMDRGAGVATFVGVGAMFVAGVFVPPAAPALWTGGAIAAGAGAAYFAGNAVHNIYQRSAHGQSNSWSNPAARSDYLVLGASVLPFAGGAVAKLGARAGAKMAGAAAARAAAVPAGAGRAAVLRAGMNRAAGVRAGTEGVAKVANIGSVAAFGYENINATAQLVRDWDVMGGERKAWTAAGVGMGWLGLGMGGAIASGAVSRPPSGSARGTVDVPLRPEVASGVKRPLIDRVDEVMVRNQAVDIATLADHLNTSPAAVRDALSTATPGARGQGRYQLAQEPTTGAEVVVRAPAATPAIGAGAGRAEPAASGRPGRGAESEVPARPTVTAVRNADGTIGFRTPERPAGTAPDGPPVDYIVTARPDGGWNVTTRPVSERPAWQYPVANELPATKFVETYRSKPTSPLAEAALDHLTRRGGETRQVIGVTVLLATHVLAPDVVGAVAPAPHQPAPAVTHAAKQSGFELGSFGTSAEGSARGGSAPSPRPAPEVGPVIAITPGLERDLANGRLGAMRMVPVTNRALSRLRAPRGVSAREWEVAGPVEKARFWHDLGQSFAQQAKGVGGWPLAYELAAEAAGRRAMFSAVAAADAYLPSSTRTKDMVIGDLFRRLDTGSMTPPEVETLLQSGWLPSPDQSRAAVDLFTGRHQLVWTADQRGEVADALREVSKLGWRAPTERVMGHGGGSRVAPGARDEQGAAQHHRLTEATGISRLADRTGLTAGQVVDVVRVALQRLQAGAAVPRAGPEPVDVLRLDRLQPQELQVLASYGSGRSLGRIAADLGLRRAEVKRSLDLAVEKLGRDGGRLPATEAGTRAEAAAQFASGARSGVWQVRNRLRGIEAGLDPAERDALWNTADRIEEWLDRLSPPRRSQAYRELIAARIVSVRELATTSDARLAEAGVSAATVAALRSVLPQDGLSAVAGALAPARDGALGRPTMEALVRQALGVGLSEGADRGRALAVLHGQLRARHGPLAAAIGQGRPRPGPAARLGLAVPAMAAAGGGALGVLHAAPVPLVVAATGLAMAAAAAVMTAFGPVRARGPPALVKAYLAVGGSAVLGGGFATLGAGDSVAVIAGAVTALVGSAVFGTPRGARTGSAALGTRIASAGPAGVLLALLAVADASVPMIVAAGVGALVGAAAKVTLRGAAQAQIATMPGRPGTVRRAVTAAVLLTVLAVPTVIGSVPPAQMHGVAGAAGELWLPVLDLGWGRGTLIVVGGLTALHAGRAIVLQIRDRVRTAVTDAHERPVAGSARVAVARIVNAFATGPGEAALTALVAADRAWREARQQAERDPAVAGTVQAREQARVQARQAVEVAAGQAVWDAVRLGVSDRRIARALGRSPDEVRVLTGDVRTALVVPTGRASRWGALWGLVSPVVSVHRHVVAAMGAPVEAARDQVARAERWVHRYRAEVEHTARSGVRWLLNPPEAQRRGEVRGEAHRARVAEELASLGLPRAWLDAVENDPGIAAYPDALGGHPDRHREFETDLALVFSTITQAQERLTRAERKRDQAVRDWYDALATHRDELAVAVRAAVGVGAPVVAVAGATGLGAADVRAIAGGGGPAGPVTGGGGIGALTVPPPATGLARGGAVARPNTAARGAVQRTGDPIRGPPDMGWAGRYGAGRTLRTAVAEQVEAWRRWQVAERDAEAALAARRLLREGLEQQAGGLVAIMAGAGAPAVLAGLAPANERVAAALTARDVARAAFVTAVTPAMEKAARDGVPQRVIERGTGLPQGTIAELAKSWEPDSRERLVRVDALREWWVRQWGVVHPPAELILPDGRRVTSAWLAEQFGTGGDAALALLKDGRVVALVSGDRLAVFDLSDGHFHPIGYDDPRGGAYIEGHLRKLADSGHQGVITFHPIPQRGKGLAGSGGAFYYGIVNVVTLGLVYNVRILEMWGQFPDVRMLDTIRRLPPDLRWRAVMGSVGARMDIPGALNYLRLLAVMNPDLVKLIGETTIAKELVRVLLGEQGIHTINPRWLEQIERLVAGAGLLRTAVADPDVALTAADLPAGLAEVVTGPRTDPERVAVALLPALLGHVDDIKTLLERTGHGAAAKRLLSAAEQSKLDVFNAHLRELLAAVEEIGLAVVLHNDFGLARILANARVGETTPDERFGMPLLNLLAEYPTAKIVLAHLGVGKYTRMSVEHLDVIDEILSNPRYSHISFDISWNDVARHLLADKAITDRFIQLVRDHPDRLIYGSDGVFPASVAQNSRHAHDMEPIFVRIRDEVGHDAFHDVRHANLERRLAAAERDVQAWAYAQQNAAGLDAWRRAAFSAERNRIVDDWRERYELEQGDGLRRTLAELGRPDPGRWWEETGPAARQMHSLVRWHNAVTLAVVDGRRLTPRMVVASLRAIWADRRGDRADRHAAKQAARAEAGLGGTTDTAALGLRDADGNAYTLEALVAAHQTSGAMGDQARAAWVLGEVQRTQLAQTRDAAGRKELRGAYTAKAIVAAAVMVGLGAVAATVAPWALLPMAASAHYAAFAVRGALGLHRTAYNQELRVLVESIMERGQFDIGTIRVLISVMRKYAALDGSTPKQLARFDEVANEFLVIAHALVFSPLRPGQTAQGRQHAALKEFSLFLDKAAVELGAQAQSFQGFAPNAGLLGRVVNTVLAGTYLVNLAVQVAAMANGTGLAVWVNGAFALSSVLFLAQALSVTVMGWAGIDFSSHPLLRRVVHLGAIPAVTVGSLLLTIQTGVIDNSILVLPALGLTAAGGYLSALGITIELGHGRPAPRRGAGANAVLFGSLLAFGVMSMLPDQVVGLGIGAGVLLVGTWALSAFDTWRSRRTRGPPSSGAPGNPTSVSSGPSGGPSAGGGTGRPGTARSGAVVPLALGLGAMTTTAALGLTAGPAVLGLGVVVTGIVVMTGPGSLVGHAVGDAARALADRIGPARTALWNGLDALRPVVVSSLGWLRFALLGVGERQRAVVESARIARARERLAGASRAGWTAEQSRAGRRLHAELGQLGVDAWAVSGGPRPGAYRIDDLVARVDAAVAGVDALVPPAPVGRAKRLRAALRLLGRAPVVVGLLTAGAVASDWIGAAAAQAGTRVGTADAGGTVTGGWWDGATGLTVAGVTVAVGLVLRLRGWWTPRQARAPPAATGPTGTRTATRLLALARSWVANRAMALRSAGTSPVPNAVVGDLVDLAPGNPLRGFKVTRSSARSDEELLTSVFAPADGQFLAIHPSAPGILLQGNHRRYELIRRADDPGSAIDWDTPIYINRLQLNPTSPGPAVVRRMARLFTRHGPPITGSRPATSEDLRRVAAEMTVHPDGHGAILAPPADPLREHALDLPVDPRDFTLVAHADRGGVRYPAAGPDVRIGHDQLAQLLTDIPEFTAWRYSRTDGTGRLVVCGCEIAVDTEAALRSLAATLGVPVAGADAVVLVHPATATAPARVSLGTRADGTPGRWYLVERGRAASEIPAPTGVTATAAVRLGPPGVTASIPPGAGPVRAGTGDADAAPPLTAQQLEIIDREVLRHGHQLVKTPQTRIKFQRDPHRYAREASWVAAVVGDVLEGLAAPVMERLATERGEQVLKNVVARLVNGSGSTGDLVEFDFLFLDDSGPVRYVSAKANPKTFAPGADRAKLAKLFSEIPTESPEALRAYLSYLRLNPATLANIVGVEVSWSGSDGAIPLAEFRRLRVRGVDASDVAIEMMTPAGPKARGHHIDVTRDELVDAVIAGIGRRIAAIESGEG</sequence>
<feature type="compositionally biased region" description="Low complexity" evidence="1">
    <location>
        <begin position="3913"/>
        <end position="3929"/>
    </location>
</feature>
<comment type="caution">
    <text evidence="4">The sequence shown here is derived from an EMBL/GenBank/DDBJ whole genome shotgun (WGS) entry which is preliminary data.</text>
</comment>
<feature type="region of interest" description="Disordered" evidence="1">
    <location>
        <begin position="1416"/>
        <end position="1443"/>
    </location>
</feature>
<feature type="region of interest" description="Disordered" evidence="1">
    <location>
        <begin position="1583"/>
        <end position="1610"/>
    </location>
</feature>
<dbReference type="EMBL" id="JAAXKY010000031">
    <property type="protein sequence ID" value="NMH77852.1"/>
    <property type="molecule type" value="Genomic_DNA"/>
</dbReference>
<feature type="compositionally biased region" description="Gly residues" evidence="1">
    <location>
        <begin position="3930"/>
        <end position="3942"/>
    </location>
</feature>
<evidence type="ECO:0000313" key="5">
    <source>
        <dbReference type="Proteomes" id="UP001296706"/>
    </source>
</evidence>
<feature type="transmembrane region" description="Helical" evidence="2">
    <location>
        <begin position="2282"/>
        <end position="2304"/>
    </location>
</feature>
<keyword evidence="2" id="KW-0472">Membrane</keyword>
<proteinExistence type="predicted"/>
<feature type="transmembrane region" description="Helical" evidence="2">
    <location>
        <begin position="2163"/>
        <end position="2182"/>
    </location>
</feature>
<feature type="region of interest" description="Disordered" evidence="1">
    <location>
        <begin position="1794"/>
        <end position="1814"/>
    </location>
</feature>
<feature type="transmembrane region" description="Helical" evidence="2">
    <location>
        <begin position="2188"/>
        <end position="2205"/>
    </location>
</feature>
<keyword evidence="2" id="KW-1133">Transmembrane helix</keyword>
<feature type="region of interest" description="Disordered" evidence="1">
    <location>
        <begin position="104"/>
        <end position="199"/>
    </location>
</feature>
<feature type="transmembrane region" description="Helical" evidence="2">
    <location>
        <begin position="3798"/>
        <end position="3820"/>
    </location>
</feature>
<keyword evidence="2" id="KW-0812">Transmembrane</keyword>
<keyword evidence="5" id="KW-1185">Reference proteome</keyword>
<evidence type="ECO:0000256" key="2">
    <source>
        <dbReference type="SAM" id="Phobius"/>
    </source>
</evidence>
<dbReference type="InterPro" id="IPR031962">
    <property type="entry name" value="DUF4781"/>
</dbReference>
<dbReference type="InterPro" id="IPR032466">
    <property type="entry name" value="Metal_Hydrolase"/>
</dbReference>
<dbReference type="PANTHER" id="PTHR21115:SF0">
    <property type="entry name" value="GH06117P-RELATED"/>
    <property type="match status" value="1"/>
</dbReference>
<feature type="transmembrane region" description="Helical" evidence="2">
    <location>
        <begin position="2243"/>
        <end position="2261"/>
    </location>
</feature>
<feature type="transmembrane region" description="Helical" evidence="2">
    <location>
        <begin position="2217"/>
        <end position="2237"/>
    </location>
</feature>
<feature type="domain" description="DUF4781" evidence="3">
    <location>
        <begin position="1062"/>
        <end position="1227"/>
    </location>
</feature>
<dbReference type="Proteomes" id="UP001296706">
    <property type="component" value="Unassembled WGS sequence"/>
</dbReference>
<dbReference type="RefSeq" id="WP_169395925.1">
    <property type="nucleotide sequence ID" value="NZ_JAAXKY010000031.1"/>
</dbReference>
<organism evidence="4 5">
    <name type="scientific">Pseudonocardia xinjiangensis</name>
    <dbReference type="NCBI Taxonomy" id="75289"/>
    <lineage>
        <taxon>Bacteria</taxon>
        <taxon>Bacillati</taxon>
        <taxon>Actinomycetota</taxon>
        <taxon>Actinomycetes</taxon>
        <taxon>Pseudonocardiales</taxon>
        <taxon>Pseudonocardiaceae</taxon>
        <taxon>Pseudonocardia</taxon>
    </lineage>
</organism>
<feature type="transmembrane region" description="Helical" evidence="2">
    <location>
        <begin position="2132"/>
        <end position="2151"/>
    </location>
</feature>
<evidence type="ECO:0000259" key="3">
    <source>
        <dbReference type="Pfam" id="PF16013"/>
    </source>
</evidence>
<feature type="transmembrane region" description="Helical" evidence="2">
    <location>
        <begin position="3883"/>
        <end position="3903"/>
    </location>
</feature>
<dbReference type="PANTHER" id="PTHR21115">
    <property type="entry name" value="GH06117P-RELATED"/>
    <property type="match status" value="1"/>
</dbReference>
<feature type="transmembrane region" description="Helical" evidence="2">
    <location>
        <begin position="3950"/>
        <end position="3969"/>
    </location>
</feature>
<evidence type="ECO:0000313" key="4">
    <source>
        <dbReference type="EMBL" id="NMH77852.1"/>
    </source>
</evidence>
<feature type="transmembrane region" description="Helical" evidence="2">
    <location>
        <begin position="2324"/>
        <end position="2346"/>
    </location>
</feature>
<feature type="transmembrane region" description="Helical" evidence="2">
    <location>
        <begin position="4141"/>
        <end position="4166"/>
    </location>
</feature>
<feature type="transmembrane region" description="Helical" evidence="2">
    <location>
        <begin position="3826"/>
        <end position="3847"/>
    </location>
</feature>
<feature type="transmembrane region" description="Helical" evidence="2">
    <location>
        <begin position="3571"/>
        <end position="3594"/>
    </location>
</feature>
<feature type="region of interest" description="Disordered" evidence="1">
    <location>
        <begin position="3909"/>
        <end position="3944"/>
    </location>
</feature>
<evidence type="ECO:0000256" key="1">
    <source>
        <dbReference type="SAM" id="MobiDB-lite"/>
    </source>
</evidence>
<dbReference type="SUPFAM" id="SSF51556">
    <property type="entry name" value="Metallo-dependent hydrolases"/>
    <property type="match status" value="1"/>
</dbReference>
<dbReference type="Gene3D" id="3.20.20.140">
    <property type="entry name" value="Metal-dependent hydrolases"/>
    <property type="match status" value="1"/>
</dbReference>
<feature type="region of interest" description="Disordered" evidence="1">
    <location>
        <begin position="220"/>
        <end position="261"/>
    </location>
</feature>
<dbReference type="Pfam" id="PF16013">
    <property type="entry name" value="DUF4781"/>
    <property type="match status" value="1"/>
</dbReference>
<protein>
    <submittedName>
        <fullName evidence="4">DUF4781 domain-containing protein</fullName>
    </submittedName>
</protein>